<dbReference type="PANTHER" id="PTHR34478">
    <property type="entry name" value="PROTEIN LEMA"/>
    <property type="match status" value="1"/>
</dbReference>
<evidence type="ECO:0000256" key="1">
    <source>
        <dbReference type="ARBA" id="ARBA00004167"/>
    </source>
</evidence>
<sequence>MDLWKEQDENGISPNVSNERKVVVASNGEKTLYIFIIVISIISIIGWIFLLVWWFNTKNHLIQTKNSVNEASSSIQVAQTKRFDLLNKMIEQTKSYYKYEEKVLDEITKNRSIQMSNDINKNEEVLNKLQNLVNVQFERYPDLKSSNILMELMSTSSYLENEIASSRRAYNSRATDWNIMIFQFMTVIVAEKLKLETFPIYAANKQERKDVDMKSLSDF</sequence>
<accession>A0A2C9DYY1</accession>
<evidence type="ECO:0000256" key="4">
    <source>
        <dbReference type="ARBA" id="ARBA00022989"/>
    </source>
</evidence>
<proteinExistence type="inferred from homology"/>
<dbReference type="SUPFAM" id="SSF140478">
    <property type="entry name" value="LemA-like"/>
    <property type="match status" value="1"/>
</dbReference>
<dbReference type="Proteomes" id="UP000002162">
    <property type="component" value="Chromosome"/>
</dbReference>
<dbReference type="AlphaFoldDB" id="A0A2C9DYY1"/>
<evidence type="ECO:0000256" key="6">
    <source>
        <dbReference type="SAM" id="Phobius"/>
    </source>
</evidence>
<dbReference type="Pfam" id="PF04011">
    <property type="entry name" value="LemA"/>
    <property type="match status" value="1"/>
</dbReference>
<dbReference type="HOGENOM" id="CLU_056714_3_0_14"/>
<dbReference type="RefSeq" id="WP_006688515.1">
    <property type="nucleotide sequence ID" value="NC_010503.1"/>
</dbReference>
<keyword evidence="5 6" id="KW-0472">Membrane</keyword>
<dbReference type="KEGG" id="upa:UPA3_0340"/>
<gene>
    <name evidence="7" type="ordered locus">UPA3_0340</name>
</gene>
<keyword evidence="4 6" id="KW-1133">Transmembrane helix</keyword>
<evidence type="ECO:0000256" key="3">
    <source>
        <dbReference type="ARBA" id="ARBA00022692"/>
    </source>
</evidence>
<evidence type="ECO:0000313" key="7">
    <source>
        <dbReference type="EMBL" id="ACA33153.1"/>
    </source>
</evidence>
<keyword evidence="3 6" id="KW-0812">Transmembrane</keyword>
<comment type="subcellular location">
    <subcellularLocation>
        <location evidence="1">Membrane</location>
        <topology evidence="1">Single-pass membrane protein</topology>
    </subcellularLocation>
</comment>
<dbReference type="Gene3D" id="1.20.1440.20">
    <property type="entry name" value="LemA-like domain"/>
    <property type="match status" value="1"/>
</dbReference>
<dbReference type="GeneID" id="29672481"/>
<evidence type="ECO:0000256" key="5">
    <source>
        <dbReference type="ARBA" id="ARBA00023136"/>
    </source>
</evidence>
<dbReference type="GO" id="GO:0016020">
    <property type="term" value="C:membrane"/>
    <property type="evidence" value="ECO:0007669"/>
    <property type="project" value="UniProtKB-SubCell"/>
</dbReference>
<protein>
    <submittedName>
        <fullName evidence="7">LemA family</fullName>
    </submittedName>
</protein>
<organism evidence="7 8">
    <name type="scientific">Ureaplasma parvum serovar 3 (strain ATCC 27815 / 27 / NCTC 11736)</name>
    <dbReference type="NCBI Taxonomy" id="505682"/>
    <lineage>
        <taxon>Bacteria</taxon>
        <taxon>Bacillati</taxon>
        <taxon>Mycoplasmatota</taxon>
        <taxon>Mycoplasmoidales</taxon>
        <taxon>Mycoplasmoidaceae</taxon>
        <taxon>Ureaplasma</taxon>
    </lineage>
</organism>
<dbReference type="PANTHER" id="PTHR34478:SF2">
    <property type="entry name" value="MEMBRANE PROTEIN"/>
    <property type="match status" value="1"/>
</dbReference>
<dbReference type="InterPro" id="IPR023353">
    <property type="entry name" value="LemA-like_dom_sf"/>
</dbReference>
<evidence type="ECO:0000313" key="8">
    <source>
        <dbReference type="Proteomes" id="UP000002162"/>
    </source>
</evidence>
<dbReference type="EMBL" id="CP000942">
    <property type="protein sequence ID" value="ACA33153.1"/>
    <property type="molecule type" value="Genomic_DNA"/>
</dbReference>
<feature type="transmembrane region" description="Helical" evidence="6">
    <location>
        <begin position="32"/>
        <end position="55"/>
    </location>
</feature>
<name>A0A2C9DYY1_UREP2</name>
<evidence type="ECO:0000256" key="2">
    <source>
        <dbReference type="ARBA" id="ARBA00008854"/>
    </source>
</evidence>
<reference evidence="7 8" key="1">
    <citation type="submission" date="2008-02" db="EMBL/GenBank/DDBJ databases">
        <title>Genome sequence of Ureaplasma parvum serovar 3.</title>
        <authorList>
            <person name="Methe B.A."/>
            <person name="Glass J."/>
            <person name="Waites K."/>
            <person name="Shrivastava S."/>
        </authorList>
    </citation>
    <scope>NUCLEOTIDE SEQUENCE [LARGE SCALE GENOMIC DNA]</scope>
    <source>
        <strain evidence="8">ATCC 27815 / 27 / NCTC 11736</strain>
    </source>
</reference>
<dbReference type="InterPro" id="IPR007156">
    <property type="entry name" value="MamQ_LemA"/>
</dbReference>
<comment type="similarity">
    <text evidence="2">Belongs to the LemA family.</text>
</comment>